<proteinExistence type="predicted"/>
<dbReference type="Proteomes" id="UP000009168">
    <property type="component" value="Unassembled WGS sequence"/>
</dbReference>
<dbReference type="KEGG" id="tet:TTHERM_000408792"/>
<protein>
    <submittedName>
        <fullName evidence="1">Uncharacterized protein</fullName>
    </submittedName>
</protein>
<dbReference type="EMBL" id="GG662612">
    <property type="protein sequence ID" value="EWS73183.1"/>
    <property type="molecule type" value="Genomic_DNA"/>
</dbReference>
<dbReference type="RefSeq" id="XP_012654259.1">
    <property type="nucleotide sequence ID" value="XM_012798805.1"/>
</dbReference>
<dbReference type="GeneID" id="24438791"/>
<evidence type="ECO:0000313" key="1">
    <source>
        <dbReference type="EMBL" id="EWS73183.1"/>
    </source>
</evidence>
<evidence type="ECO:0000313" key="2">
    <source>
        <dbReference type="Proteomes" id="UP000009168"/>
    </source>
</evidence>
<keyword evidence="2" id="KW-1185">Reference proteome</keyword>
<gene>
    <name evidence="1" type="ORF">TTHERM_000408792</name>
</gene>
<accession>W7X9U9</accession>
<dbReference type="AlphaFoldDB" id="W7X9U9"/>
<dbReference type="InParanoid" id="W7X9U9"/>
<organism evidence="1 2">
    <name type="scientific">Tetrahymena thermophila (strain SB210)</name>
    <dbReference type="NCBI Taxonomy" id="312017"/>
    <lineage>
        <taxon>Eukaryota</taxon>
        <taxon>Sar</taxon>
        <taxon>Alveolata</taxon>
        <taxon>Ciliophora</taxon>
        <taxon>Intramacronucleata</taxon>
        <taxon>Oligohymenophorea</taxon>
        <taxon>Hymenostomatida</taxon>
        <taxon>Tetrahymenina</taxon>
        <taxon>Tetrahymenidae</taxon>
        <taxon>Tetrahymena</taxon>
    </lineage>
</organism>
<name>W7X9U9_TETTS</name>
<sequence>MKQQKVEFQNNFMDFIQHAQQLHCSQNHSMSLAIQIILKSNLGSLKALLKQCGEKQKIFHQLQSHSQYKKLYIILIIQEYLLNYLLYSQNLNQKIPNMINQVILILCSLQLDQSYLNFNTIKKQQRSPDQNLCLQTIPSYQFPQLHLRQTIEIKQKIYLQKNQCVSKLRRNLIFKKNPKIQKYKKSKTILSLILREQKLCQQLLQNKRTGRIKKKRFILQTRFEVHQKSNLKYQI</sequence>
<reference evidence="2" key="1">
    <citation type="journal article" date="2006" name="PLoS Biol.">
        <title>Macronuclear genome sequence of the ciliate Tetrahymena thermophila, a model eukaryote.</title>
        <authorList>
            <person name="Eisen J.A."/>
            <person name="Coyne R.S."/>
            <person name="Wu M."/>
            <person name="Wu D."/>
            <person name="Thiagarajan M."/>
            <person name="Wortman J.R."/>
            <person name="Badger J.H."/>
            <person name="Ren Q."/>
            <person name="Amedeo P."/>
            <person name="Jones K.M."/>
            <person name="Tallon L.J."/>
            <person name="Delcher A.L."/>
            <person name="Salzberg S.L."/>
            <person name="Silva J.C."/>
            <person name="Haas B.J."/>
            <person name="Majoros W.H."/>
            <person name="Farzad M."/>
            <person name="Carlton J.M."/>
            <person name="Smith R.K. Jr."/>
            <person name="Garg J."/>
            <person name="Pearlman R.E."/>
            <person name="Karrer K.M."/>
            <person name="Sun L."/>
            <person name="Manning G."/>
            <person name="Elde N.C."/>
            <person name="Turkewitz A.P."/>
            <person name="Asai D.J."/>
            <person name="Wilkes D.E."/>
            <person name="Wang Y."/>
            <person name="Cai H."/>
            <person name="Collins K."/>
            <person name="Stewart B.A."/>
            <person name="Lee S.R."/>
            <person name="Wilamowska K."/>
            <person name="Weinberg Z."/>
            <person name="Ruzzo W.L."/>
            <person name="Wloga D."/>
            <person name="Gaertig J."/>
            <person name="Frankel J."/>
            <person name="Tsao C.-C."/>
            <person name="Gorovsky M.A."/>
            <person name="Keeling P.J."/>
            <person name="Waller R.F."/>
            <person name="Patron N.J."/>
            <person name="Cherry J.M."/>
            <person name="Stover N.A."/>
            <person name="Krieger C.J."/>
            <person name="del Toro C."/>
            <person name="Ryder H.F."/>
            <person name="Williamson S.C."/>
            <person name="Barbeau R.A."/>
            <person name="Hamilton E.P."/>
            <person name="Orias E."/>
        </authorList>
    </citation>
    <scope>NUCLEOTIDE SEQUENCE [LARGE SCALE GENOMIC DNA]</scope>
    <source>
        <strain evidence="2">SB210</strain>
    </source>
</reference>